<reference evidence="1 2" key="1">
    <citation type="journal article" date="2016" name="Genome Announc.">
        <title>Whole-Genome Sequence of Rummeliibacillus stabekisii Strain PP9 Isolated from Antarctic Soil.</title>
        <authorList>
            <person name="da Mota F.F."/>
            <person name="Vollu R.E."/>
            <person name="Jurelevicius D."/>
            <person name="Seldin L."/>
        </authorList>
    </citation>
    <scope>NUCLEOTIDE SEQUENCE [LARGE SCALE GENOMIC DNA]</scope>
    <source>
        <strain evidence="1 2">PP9</strain>
    </source>
</reference>
<protein>
    <submittedName>
        <fullName evidence="1">Uncharacterized protein</fullName>
    </submittedName>
</protein>
<dbReference type="AlphaFoldDB" id="A0A143HCN4"/>
<dbReference type="EMBL" id="CP014806">
    <property type="protein sequence ID" value="AMW99236.1"/>
    <property type="molecule type" value="Genomic_DNA"/>
</dbReference>
<dbReference type="Proteomes" id="UP000076021">
    <property type="component" value="Chromosome"/>
</dbReference>
<proteinExistence type="predicted"/>
<sequence>MYEQALKNDYLDNIVEMLDRLKQDVLAMKETVAVKTETLIWYEGLKLRKVDRIAREGDYVRPTVYSESECVSLGRIYGPVSADKKIKGEDEWHYLVYNNTFNRTPSSVEVFEVVPGVKRIPEKEVSKLKLQSAEKISQVSKESYEKFKVAALESESFKRLIKGIEESAEAGFSHFNFKIIDEEDPRILDVFAEQLNQAGYRVRSGFPDINKLYIHWSEDDE</sequence>
<accession>A0A143HCN4</accession>
<reference evidence="2" key="2">
    <citation type="submission" date="2016-03" db="EMBL/GenBank/DDBJ databases">
        <authorList>
            <person name="Seldin L."/>
        </authorList>
    </citation>
    <scope>NUCLEOTIDE SEQUENCE [LARGE SCALE GENOMIC DNA]</scope>
    <source>
        <strain evidence="2">PP9</strain>
    </source>
</reference>
<evidence type="ECO:0000313" key="2">
    <source>
        <dbReference type="Proteomes" id="UP000076021"/>
    </source>
</evidence>
<keyword evidence="2" id="KW-1185">Reference proteome</keyword>
<evidence type="ECO:0000313" key="1">
    <source>
        <dbReference type="EMBL" id="AMW99236.1"/>
    </source>
</evidence>
<dbReference type="RefSeq" id="WP_066787766.1">
    <property type="nucleotide sequence ID" value="NZ_CP014806.1"/>
</dbReference>
<gene>
    <name evidence="1" type="ORF">ATY39_07010</name>
</gene>
<name>A0A143HCN4_9BACL</name>
<dbReference type="KEGG" id="rst:ATY39_07010"/>
<organism evidence="1 2">
    <name type="scientific">Rummeliibacillus stabekisii</name>
    <dbReference type="NCBI Taxonomy" id="241244"/>
    <lineage>
        <taxon>Bacteria</taxon>
        <taxon>Bacillati</taxon>
        <taxon>Bacillota</taxon>
        <taxon>Bacilli</taxon>
        <taxon>Bacillales</taxon>
        <taxon>Caryophanaceae</taxon>
        <taxon>Rummeliibacillus</taxon>
    </lineage>
</organism>